<organism evidence="1 2">
    <name type="scientific">Tetrapyrgos nigripes</name>
    <dbReference type="NCBI Taxonomy" id="182062"/>
    <lineage>
        <taxon>Eukaryota</taxon>
        <taxon>Fungi</taxon>
        <taxon>Dikarya</taxon>
        <taxon>Basidiomycota</taxon>
        <taxon>Agaricomycotina</taxon>
        <taxon>Agaricomycetes</taxon>
        <taxon>Agaricomycetidae</taxon>
        <taxon>Agaricales</taxon>
        <taxon>Marasmiineae</taxon>
        <taxon>Marasmiaceae</taxon>
        <taxon>Tetrapyrgos</taxon>
    </lineage>
</organism>
<gene>
    <name evidence="1" type="ORF">D9758_002057</name>
</gene>
<proteinExistence type="predicted"/>
<reference evidence="1 2" key="1">
    <citation type="journal article" date="2020" name="ISME J.">
        <title>Uncovering the hidden diversity of litter-decomposition mechanisms in mushroom-forming fungi.</title>
        <authorList>
            <person name="Floudas D."/>
            <person name="Bentzer J."/>
            <person name="Ahren D."/>
            <person name="Johansson T."/>
            <person name="Persson P."/>
            <person name="Tunlid A."/>
        </authorList>
    </citation>
    <scope>NUCLEOTIDE SEQUENCE [LARGE SCALE GENOMIC DNA]</scope>
    <source>
        <strain evidence="1 2">CBS 291.85</strain>
    </source>
</reference>
<dbReference type="Proteomes" id="UP000559256">
    <property type="component" value="Unassembled WGS sequence"/>
</dbReference>
<evidence type="ECO:0000313" key="2">
    <source>
        <dbReference type="Proteomes" id="UP000559256"/>
    </source>
</evidence>
<dbReference type="OrthoDB" id="3022198at2759"/>
<dbReference type="EMBL" id="JAACJM010000010">
    <property type="protein sequence ID" value="KAF5370625.1"/>
    <property type="molecule type" value="Genomic_DNA"/>
</dbReference>
<keyword evidence="2" id="KW-1185">Reference proteome</keyword>
<name>A0A8H5LUL7_9AGAR</name>
<accession>A0A8H5LUL7</accession>
<dbReference type="AlphaFoldDB" id="A0A8H5LUL7"/>
<comment type="caution">
    <text evidence="1">The sequence shown here is derived from an EMBL/GenBank/DDBJ whole genome shotgun (WGS) entry which is preliminary data.</text>
</comment>
<evidence type="ECO:0008006" key="3">
    <source>
        <dbReference type="Google" id="ProtNLM"/>
    </source>
</evidence>
<protein>
    <recommendedName>
        <fullName evidence="3">Transposase</fullName>
    </recommendedName>
</protein>
<dbReference type="InterPro" id="IPR009057">
    <property type="entry name" value="Homeodomain-like_sf"/>
</dbReference>
<sequence length="188" mass="21712">MDASRMVCSEKLFSFVMPQTLSVDLHKRIVHWRINEQREVSEIAELAGCAERTVYSILKLYADMGTYQSKVTGVGRPRLFTMEDKAYTVSVFRQNPTLYLNKLQDRMWRDRELDVSIATISRTLREMAMSNKKVAYEALQRDERLQNIWIGENGGIPMEYIVCLDEAGIRGDDHHRLQGWESLGMACA</sequence>
<evidence type="ECO:0000313" key="1">
    <source>
        <dbReference type="EMBL" id="KAF5370625.1"/>
    </source>
</evidence>
<dbReference type="SUPFAM" id="SSF46689">
    <property type="entry name" value="Homeodomain-like"/>
    <property type="match status" value="1"/>
</dbReference>